<sequence length="143" mass="16011">MKYDFEESVGVWLTLAHQSYSRAIAERLLPHGITFRQAQVLGFLELDGPQTQSELAGKMMIEPPSLVGVLNRMERSGLVERQCCPDDRRCNSIHLLPSAEALWQQVAECARQVRTAAVRGMSGAEIAQLKRLLTKVNENVSDF</sequence>
<keyword evidence="3" id="KW-0804">Transcription</keyword>
<dbReference type="InterPro" id="IPR039422">
    <property type="entry name" value="MarR/SlyA-like"/>
</dbReference>
<dbReference type="Proteomes" id="UP000319852">
    <property type="component" value="Chromosome"/>
</dbReference>
<feature type="domain" description="HTH marR-type" evidence="4">
    <location>
        <begin position="1"/>
        <end position="138"/>
    </location>
</feature>
<dbReference type="InterPro" id="IPR036390">
    <property type="entry name" value="WH_DNA-bd_sf"/>
</dbReference>
<dbReference type="KEGG" id="amob:HG15A2_24380"/>
<gene>
    <name evidence="5" type="primary">slyA</name>
    <name evidence="5" type="ORF">HG15A2_24380</name>
</gene>
<evidence type="ECO:0000259" key="4">
    <source>
        <dbReference type="PROSITE" id="PS50995"/>
    </source>
</evidence>
<dbReference type="GO" id="GO:0006950">
    <property type="term" value="P:response to stress"/>
    <property type="evidence" value="ECO:0007669"/>
    <property type="project" value="TreeGrafter"/>
</dbReference>
<dbReference type="AlphaFoldDB" id="A0A517MW87"/>
<dbReference type="PROSITE" id="PS50995">
    <property type="entry name" value="HTH_MARR_2"/>
    <property type="match status" value="1"/>
</dbReference>
<dbReference type="OrthoDB" id="32523at2"/>
<dbReference type="GO" id="GO:0003677">
    <property type="term" value="F:DNA binding"/>
    <property type="evidence" value="ECO:0007669"/>
    <property type="project" value="UniProtKB-KW"/>
</dbReference>
<dbReference type="Gene3D" id="1.10.10.10">
    <property type="entry name" value="Winged helix-like DNA-binding domain superfamily/Winged helix DNA-binding domain"/>
    <property type="match status" value="1"/>
</dbReference>
<evidence type="ECO:0000256" key="3">
    <source>
        <dbReference type="ARBA" id="ARBA00023163"/>
    </source>
</evidence>
<dbReference type="InterPro" id="IPR000835">
    <property type="entry name" value="HTH_MarR-typ"/>
</dbReference>
<dbReference type="Pfam" id="PF12802">
    <property type="entry name" value="MarR_2"/>
    <property type="match status" value="1"/>
</dbReference>
<organism evidence="5 6">
    <name type="scientific">Adhaeretor mobilis</name>
    <dbReference type="NCBI Taxonomy" id="1930276"/>
    <lineage>
        <taxon>Bacteria</taxon>
        <taxon>Pseudomonadati</taxon>
        <taxon>Planctomycetota</taxon>
        <taxon>Planctomycetia</taxon>
        <taxon>Pirellulales</taxon>
        <taxon>Lacipirellulaceae</taxon>
        <taxon>Adhaeretor</taxon>
    </lineage>
</organism>
<keyword evidence="6" id="KW-1185">Reference proteome</keyword>
<name>A0A517MW87_9BACT</name>
<dbReference type="GO" id="GO:0003700">
    <property type="term" value="F:DNA-binding transcription factor activity"/>
    <property type="evidence" value="ECO:0007669"/>
    <property type="project" value="InterPro"/>
</dbReference>
<dbReference type="EMBL" id="CP036263">
    <property type="protein sequence ID" value="QDS99146.1"/>
    <property type="molecule type" value="Genomic_DNA"/>
</dbReference>
<dbReference type="PANTHER" id="PTHR33164">
    <property type="entry name" value="TRANSCRIPTIONAL REGULATOR, MARR FAMILY"/>
    <property type="match status" value="1"/>
</dbReference>
<proteinExistence type="predicted"/>
<dbReference type="PANTHER" id="PTHR33164:SF64">
    <property type="entry name" value="TRANSCRIPTIONAL REGULATOR SLYA"/>
    <property type="match status" value="1"/>
</dbReference>
<protein>
    <submittedName>
        <fullName evidence="5">Transcriptional regulator SlyA</fullName>
    </submittedName>
</protein>
<dbReference type="InterPro" id="IPR036388">
    <property type="entry name" value="WH-like_DNA-bd_sf"/>
</dbReference>
<evidence type="ECO:0000313" key="6">
    <source>
        <dbReference type="Proteomes" id="UP000319852"/>
    </source>
</evidence>
<dbReference type="SMART" id="SM00347">
    <property type="entry name" value="HTH_MARR"/>
    <property type="match status" value="1"/>
</dbReference>
<evidence type="ECO:0000313" key="5">
    <source>
        <dbReference type="EMBL" id="QDS99146.1"/>
    </source>
</evidence>
<accession>A0A517MW87</accession>
<keyword evidence="1" id="KW-0805">Transcription regulation</keyword>
<reference evidence="5 6" key="1">
    <citation type="submission" date="2019-02" db="EMBL/GenBank/DDBJ databases">
        <title>Deep-cultivation of Planctomycetes and their phenomic and genomic characterization uncovers novel biology.</title>
        <authorList>
            <person name="Wiegand S."/>
            <person name="Jogler M."/>
            <person name="Boedeker C."/>
            <person name="Pinto D."/>
            <person name="Vollmers J."/>
            <person name="Rivas-Marin E."/>
            <person name="Kohn T."/>
            <person name="Peeters S.H."/>
            <person name="Heuer A."/>
            <person name="Rast P."/>
            <person name="Oberbeckmann S."/>
            <person name="Bunk B."/>
            <person name="Jeske O."/>
            <person name="Meyerdierks A."/>
            <person name="Storesund J.E."/>
            <person name="Kallscheuer N."/>
            <person name="Luecker S."/>
            <person name="Lage O.M."/>
            <person name="Pohl T."/>
            <person name="Merkel B.J."/>
            <person name="Hornburger P."/>
            <person name="Mueller R.-W."/>
            <person name="Bruemmer F."/>
            <person name="Labrenz M."/>
            <person name="Spormann A.M."/>
            <person name="Op den Camp H."/>
            <person name="Overmann J."/>
            <person name="Amann R."/>
            <person name="Jetten M.S.M."/>
            <person name="Mascher T."/>
            <person name="Medema M.H."/>
            <person name="Devos D.P."/>
            <person name="Kaster A.-K."/>
            <person name="Ovreas L."/>
            <person name="Rohde M."/>
            <person name="Galperin M.Y."/>
            <person name="Jogler C."/>
        </authorList>
    </citation>
    <scope>NUCLEOTIDE SEQUENCE [LARGE SCALE GENOMIC DNA]</scope>
    <source>
        <strain evidence="5 6">HG15A2</strain>
    </source>
</reference>
<keyword evidence="2" id="KW-0238">DNA-binding</keyword>
<dbReference type="RefSeq" id="WP_145060411.1">
    <property type="nucleotide sequence ID" value="NZ_CP036263.1"/>
</dbReference>
<evidence type="ECO:0000256" key="2">
    <source>
        <dbReference type="ARBA" id="ARBA00023125"/>
    </source>
</evidence>
<dbReference type="PRINTS" id="PR00598">
    <property type="entry name" value="HTHMARR"/>
</dbReference>
<evidence type="ECO:0000256" key="1">
    <source>
        <dbReference type="ARBA" id="ARBA00023015"/>
    </source>
</evidence>
<dbReference type="SUPFAM" id="SSF46785">
    <property type="entry name" value="Winged helix' DNA-binding domain"/>
    <property type="match status" value="1"/>
</dbReference>